<protein>
    <recommendedName>
        <fullName evidence="2">DUF4440 domain-containing protein</fullName>
    </recommendedName>
</protein>
<accession>A0ABP9RZM9</accession>
<comment type="caution">
    <text evidence="3">The sequence shown here is derived from an EMBL/GenBank/DDBJ whole genome shotgun (WGS) entry which is preliminary data.</text>
</comment>
<dbReference type="RefSeq" id="WP_345447226.1">
    <property type="nucleotide sequence ID" value="NZ_BAABKK010000002.1"/>
</dbReference>
<name>A0ABP9RZM9_9MICC</name>
<proteinExistence type="predicted"/>
<keyword evidence="4" id="KW-1185">Reference proteome</keyword>
<dbReference type="SUPFAM" id="SSF54427">
    <property type="entry name" value="NTF2-like"/>
    <property type="match status" value="1"/>
</dbReference>
<reference evidence="4" key="1">
    <citation type="journal article" date="2019" name="Int. J. Syst. Evol. Microbiol.">
        <title>The Global Catalogue of Microorganisms (GCM) 10K type strain sequencing project: providing services to taxonomists for standard genome sequencing and annotation.</title>
        <authorList>
            <consortium name="The Broad Institute Genomics Platform"/>
            <consortium name="The Broad Institute Genome Sequencing Center for Infectious Disease"/>
            <person name="Wu L."/>
            <person name="Ma J."/>
        </authorList>
    </citation>
    <scope>NUCLEOTIDE SEQUENCE [LARGE SCALE GENOMIC DNA]</scope>
    <source>
        <strain evidence="4">JCM 18514</strain>
    </source>
</reference>
<dbReference type="Proteomes" id="UP001500200">
    <property type="component" value="Unassembled WGS sequence"/>
</dbReference>
<dbReference type="Gene3D" id="3.10.450.50">
    <property type="match status" value="1"/>
</dbReference>
<evidence type="ECO:0000313" key="3">
    <source>
        <dbReference type="EMBL" id="GAA5189052.1"/>
    </source>
</evidence>
<dbReference type="InterPro" id="IPR027843">
    <property type="entry name" value="DUF4440"/>
</dbReference>
<sequence length="159" mass="17594">MALGVPREGEARLEEPMPDSDLDLMVEKYHRALDAFVKGDPEQQKKLFSKSDDVTLANPLGPPARGSSAVEATMDRASSGLREGEPIRFERISGYVGTELAYIVEIEWARAKVGGSDEVSPIPLRVTTIFRREDGEWKVLHRHADPILSARPIESIVQA</sequence>
<feature type="region of interest" description="Disordered" evidence="1">
    <location>
        <begin position="49"/>
        <end position="80"/>
    </location>
</feature>
<evidence type="ECO:0000313" key="4">
    <source>
        <dbReference type="Proteomes" id="UP001500200"/>
    </source>
</evidence>
<organism evidence="3 4">
    <name type="scientific">Arthrobacter gyeryongensis</name>
    <dbReference type="NCBI Taxonomy" id="1650592"/>
    <lineage>
        <taxon>Bacteria</taxon>
        <taxon>Bacillati</taxon>
        <taxon>Actinomycetota</taxon>
        <taxon>Actinomycetes</taxon>
        <taxon>Micrococcales</taxon>
        <taxon>Micrococcaceae</taxon>
        <taxon>Arthrobacter</taxon>
    </lineage>
</organism>
<feature type="domain" description="DUF4440" evidence="2">
    <location>
        <begin position="30"/>
        <end position="139"/>
    </location>
</feature>
<gene>
    <name evidence="3" type="ORF">GCM10023346_02620</name>
</gene>
<dbReference type="InterPro" id="IPR032710">
    <property type="entry name" value="NTF2-like_dom_sf"/>
</dbReference>
<evidence type="ECO:0000256" key="1">
    <source>
        <dbReference type="SAM" id="MobiDB-lite"/>
    </source>
</evidence>
<dbReference type="EMBL" id="BAABKK010000002">
    <property type="protein sequence ID" value="GAA5189052.1"/>
    <property type="molecule type" value="Genomic_DNA"/>
</dbReference>
<dbReference type="Pfam" id="PF14534">
    <property type="entry name" value="DUF4440"/>
    <property type="match status" value="1"/>
</dbReference>
<evidence type="ECO:0000259" key="2">
    <source>
        <dbReference type="Pfam" id="PF14534"/>
    </source>
</evidence>